<dbReference type="PANTHER" id="PTHR21177:SF4">
    <property type="entry name" value="IP06524P"/>
    <property type="match status" value="1"/>
</dbReference>
<evidence type="ECO:0000256" key="2">
    <source>
        <dbReference type="SAM" id="SignalP"/>
    </source>
</evidence>
<feature type="region of interest" description="Disordered" evidence="1">
    <location>
        <begin position="52"/>
        <end position="90"/>
    </location>
</feature>
<proteinExistence type="predicted"/>
<evidence type="ECO:0000259" key="3">
    <source>
        <dbReference type="Pfam" id="PF16033"/>
    </source>
</evidence>
<accession>A0A8J2RMI7</accession>
<keyword evidence="2" id="KW-0732">Signal</keyword>
<name>A0A8J2RMI7_9CRUS</name>
<evidence type="ECO:0000313" key="4">
    <source>
        <dbReference type="EMBL" id="CAH0107353.1"/>
    </source>
</evidence>
<reference evidence="4" key="1">
    <citation type="submission" date="2021-11" db="EMBL/GenBank/DDBJ databases">
        <authorList>
            <person name="Schell T."/>
        </authorList>
    </citation>
    <scope>NUCLEOTIDE SEQUENCE</scope>
    <source>
        <strain evidence="4">M5</strain>
    </source>
</reference>
<dbReference type="Proteomes" id="UP000789390">
    <property type="component" value="Unassembled WGS sequence"/>
</dbReference>
<protein>
    <recommendedName>
        <fullName evidence="3">DUF4789 domain-containing protein</fullName>
    </recommendedName>
</protein>
<dbReference type="AlphaFoldDB" id="A0A8J2RMI7"/>
<evidence type="ECO:0000313" key="5">
    <source>
        <dbReference type="Proteomes" id="UP000789390"/>
    </source>
</evidence>
<feature type="domain" description="DUF4789" evidence="3">
    <location>
        <begin position="316"/>
        <end position="410"/>
    </location>
</feature>
<sequence length="459" mass="50614">MAGKFFNVFAIVLFLGVFFVLVAEGSSNNGGTNNQLKKKTIPATKSVQKLPVSDDDEFMFADDPGSGDGEDFDTDNESNSNPPIEEIDPDFSVDGLPDLNELLPEGEIDIDMESASQRPPVKPPCQTGKPCHSAKPKPCQTGKRCPSVRPPPLCQTGRRCQSARRPCQSKRTCQSRRPCQSTKRPCPSPVKPAPILPPAFSPTKVCGKTMYCRNGYRGPCNRNEIFTPVSSMISRPIQPICPSITTSPILGCISSSPKNPFPVKSSPGYCTIRYPQKPCFGYPSTYRYCKRTKQCYPAMPTPTLLINRKRQAVPGPCPADQFFTAVGSSFGTCRCNRPNYLRCQKTSRCYPAYTKGTCSKGQWMVPFGNHGLSTCRTCPCPSQADGRHIYWSGKQYGRPGCYKSQTRGPCRQGMRFVIGDILTGSARCVPNNSGLRKRPNSSHDTLLRDWDLFYGGMSR</sequence>
<dbReference type="OrthoDB" id="6328618at2759"/>
<gene>
    <name evidence="4" type="ORF">DGAL_LOCUS10645</name>
</gene>
<dbReference type="Pfam" id="PF16033">
    <property type="entry name" value="DUF4789"/>
    <property type="match status" value="1"/>
</dbReference>
<dbReference type="PANTHER" id="PTHR21177">
    <property type="entry name" value="IP06524P-RELATED"/>
    <property type="match status" value="1"/>
</dbReference>
<dbReference type="EMBL" id="CAKKLH010000268">
    <property type="protein sequence ID" value="CAH0107353.1"/>
    <property type="molecule type" value="Genomic_DNA"/>
</dbReference>
<organism evidence="4 5">
    <name type="scientific">Daphnia galeata</name>
    <dbReference type="NCBI Taxonomy" id="27404"/>
    <lineage>
        <taxon>Eukaryota</taxon>
        <taxon>Metazoa</taxon>
        <taxon>Ecdysozoa</taxon>
        <taxon>Arthropoda</taxon>
        <taxon>Crustacea</taxon>
        <taxon>Branchiopoda</taxon>
        <taxon>Diplostraca</taxon>
        <taxon>Cladocera</taxon>
        <taxon>Anomopoda</taxon>
        <taxon>Daphniidae</taxon>
        <taxon>Daphnia</taxon>
    </lineage>
</organism>
<comment type="caution">
    <text evidence="4">The sequence shown here is derived from an EMBL/GenBank/DDBJ whole genome shotgun (WGS) entry which is preliminary data.</text>
</comment>
<feature type="signal peptide" evidence="2">
    <location>
        <begin position="1"/>
        <end position="25"/>
    </location>
</feature>
<dbReference type="InterPro" id="IPR031993">
    <property type="entry name" value="DUF4789"/>
</dbReference>
<keyword evidence="5" id="KW-1185">Reference proteome</keyword>
<evidence type="ECO:0000256" key="1">
    <source>
        <dbReference type="SAM" id="MobiDB-lite"/>
    </source>
</evidence>
<feature type="chain" id="PRO_5035231565" description="DUF4789 domain-containing protein" evidence="2">
    <location>
        <begin position="26"/>
        <end position="459"/>
    </location>
</feature>